<comment type="caution">
    <text evidence="2">The sequence shown here is derived from an EMBL/GenBank/DDBJ whole genome shotgun (WGS) entry which is preliminary data.</text>
</comment>
<evidence type="ECO:0000313" key="3">
    <source>
        <dbReference type="Proteomes" id="UP001597297"/>
    </source>
</evidence>
<protein>
    <submittedName>
        <fullName evidence="2">Uncharacterized protein</fullName>
    </submittedName>
</protein>
<evidence type="ECO:0000256" key="1">
    <source>
        <dbReference type="SAM" id="SignalP"/>
    </source>
</evidence>
<name>A0ABW5E0F5_9BACT</name>
<feature type="chain" id="PRO_5047148378" evidence="1">
    <location>
        <begin position="36"/>
        <end position="315"/>
    </location>
</feature>
<keyword evidence="3" id="KW-1185">Reference proteome</keyword>
<evidence type="ECO:0000313" key="2">
    <source>
        <dbReference type="EMBL" id="MFD2275383.1"/>
    </source>
</evidence>
<keyword evidence="1" id="KW-0732">Signal</keyword>
<organism evidence="2 3">
    <name type="scientific">Rubritalea spongiae</name>
    <dbReference type="NCBI Taxonomy" id="430797"/>
    <lineage>
        <taxon>Bacteria</taxon>
        <taxon>Pseudomonadati</taxon>
        <taxon>Verrucomicrobiota</taxon>
        <taxon>Verrucomicrobiia</taxon>
        <taxon>Verrucomicrobiales</taxon>
        <taxon>Rubritaleaceae</taxon>
        <taxon>Rubritalea</taxon>
    </lineage>
</organism>
<feature type="signal peptide" evidence="1">
    <location>
        <begin position="1"/>
        <end position="35"/>
    </location>
</feature>
<dbReference type="Proteomes" id="UP001597297">
    <property type="component" value="Unassembled WGS sequence"/>
</dbReference>
<gene>
    <name evidence="2" type="ORF">ACFSQZ_02775</name>
</gene>
<dbReference type="EMBL" id="JBHUJC010000008">
    <property type="protein sequence ID" value="MFD2275383.1"/>
    <property type="molecule type" value="Genomic_DNA"/>
</dbReference>
<sequence>MSVSPNFKPWKYMMTVRNVYLLTASVALMSVSHSATMHWQGEGSSDDWHDLDNWNTKYVPGNNGEEDNVIFEGVEDSCTPISSFNFIKASNFNLRDEATLTLEAGVSISNFENVRLAPNGAPKSGGHIVQTGGNLFGNHFYVASSRKAASRSSHTLSGGTVSLTGKYEVKELGDVVLTGASASLKASLINFIGASTLTFNFDTSGIGSLTSEGIFKVSEDTVLEINAGSYDRSAGGSFTLVNANRYTGFATSNIIVNGFGAEGEGYTLTQDHEGNGDLIFEVIADPEASVSSSGGSSASALIGFGSTSVVISRPH</sequence>
<reference evidence="3" key="1">
    <citation type="journal article" date="2019" name="Int. J. Syst. Evol. Microbiol.">
        <title>The Global Catalogue of Microorganisms (GCM) 10K type strain sequencing project: providing services to taxonomists for standard genome sequencing and annotation.</title>
        <authorList>
            <consortium name="The Broad Institute Genomics Platform"/>
            <consortium name="The Broad Institute Genome Sequencing Center for Infectious Disease"/>
            <person name="Wu L."/>
            <person name="Ma J."/>
        </authorList>
    </citation>
    <scope>NUCLEOTIDE SEQUENCE [LARGE SCALE GENOMIC DNA]</scope>
    <source>
        <strain evidence="3">JCM 16545</strain>
    </source>
</reference>
<dbReference type="RefSeq" id="WP_377095824.1">
    <property type="nucleotide sequence ID" value="NZ_JBHSJM010000001.1"/>
</dbReference>
<proteinExistence type="predicted"/>
<accession>A0ABW5E0F5</accession>